<reference evidence="3 7" key="3">
    <citation type="journal article" date="2019" name="Nat. Med.">
        <title>A library of human gut bacterial isolates paired with longitudinal multiomics data enables mechanistic microbiome research.</title>
        <authorList>
            <person name="Poyet M."/>
            <person name="Groussin M."/>
            <person name="Gibbons S.M."/>
            <person name="Avila-Pacheco J."/>
            <person name="Jiang X."/>
            <person name="Kearney S.M."/>
            <person name="Perrotta A.R."/>
            <person name="Berdy B."/>
            <person name="Zhao S."/>
            <person name="Lieberman T.D."/>
            <person name="Swanson P.K."/>
            <person name="Smith M."/>
            <person name="Roesemann S."/>
            <person name="Alexander J.E."/>
            <person name="Rich S.A."/>
            <person name="Livny J."/>
            <person name="Vlamakis H."/>
            <person name="Clish C."/>
            <person name="Bullock K."/>
            <person name="Deik A."/>
            <person name="Scott J."/>
            <person name="Pierce K.A."/>
            <person name="Xavier R.J."/>
            <person name="Alm E.J."/>
        </authorList>
    </citation>
    <scope>NUCLEOTIDE SEQUENCE [LARGE SCALE GENOMIC DNA]</scope>
    <source>
        <strain evidence="3 7">BIOML-A1</strain>
    </source>
</reference>
<feature type="transmembrane region" description="Helical" evidence="1">
    <location>
        <begin position="7"/>
        <end position="32"/>
    </location>
</feature>
<evidence type="ECO:0008006" key="8">
    <source>
        <dbReference type="Google" id="ProtNLM"/>
    </source>
</evidence>
<reference evidence="4 6" key="2">
    <citation type="submission" date="2018-08" db="EMBL/GenBank/DDBJ databases">
        <title>A genome reference for cultivated species of the human gut microbiota.</title>
        <authorList>
            <person name="Zou Y."/>
            <person name="Xue W."/>
            <person name="Luo G."/>
        </authorList>
    </citation>
    <scope>NUCLEOTIDE SEQUENCE [LARGE SCALE GENOMIC DNA]</scope>
    <source>
        <strain evidence="4 6">AM37-1AC</strain>
    </source>
</reference>
<dbReference type="STRING" id="166486.ERS852572_00624"/>
<protein>
    <recommendedName>
        <fullName evidence="8">DUF5640 domain-containing protein</fullName>
    </recommendedName>
</protein>
<evidence type="ECO:0000256" key="1">
    <source>
        <dbReference type="SAM" id="Phobius"/>
    </source>
</evidence>
<keyword evidence="1" id="KW-1133">Transmembrane helix</keyword>
<evidence type="ECO:0000313" key="2">
    <source>
        <dbReference type="EMBL" id="CUM81853.1"/>
    </source>
</evidence>
<dbReference type="EMBL" id="CYXZ01000004">
    <property type="protein sequence ID" value="CUM81853.1"/>
    <property type="molecule type" value="Genomic_DNA"/>
</dbReference>
<evidence type="ECO:0000313" key="6">
    <source>
        <dbReference type="Proteomes" id="UP000283513"/>
    </source>
</evidence>
<sequence>MKKKTKTVIGVILAVALVAVLVVVGFMTYLGITWTNNHEFGEYVSKEGPWGMTATWVSEDSSSYLICKKENDEPFAKVTAYFQGVDGWQAYELHGRDRIAYLNTVENDTTIDSTSGNMKFDGTTFTITDLDKEIFGTNEFNYVITDKEFSPD</sequence>
<dbReference type="AlphaFoldDB" id="A0A173RV03"/>
<evidence type="ECO:0000313" key="4">
    <source>
        <dbReference type="EMBL" id="RHC17510.1"/>
    </source>
</evidence>
<dbReference type="OrthoDB" id="2060022at2"/>
<organism evidence="2 5">
    <name type="scientific">Roseburia intestinalis</name>
    <dbReference type="NCBI Taxonomy" id="166486"/>
    <lineage>
        <taxon>Bacteria</taxon>
        <taxon>Bacillati</taxon>
        <taxon>Bacillota</taxon>
        <taxon>Clostridia</taxon>
        <taxon>Lachnospirales</taxon>
        <taxon>Lachnospiraceae</taxon>
        <taxon>Roseburia</taxon>
    </lineage>
</organism>
<dbReference type="EMBL" id="WNAJ01000013">
    <property type="protein sequence ID" value="MTR85743.1"/>
    <property type="molecule type" value="Genomic_DNA"/>
</dbReference>
<dbReference type="RefSeq" id="WP_015517143.1">
    <property type="nucleotide sequence ID" value="NZ_CABIYH010000004.1"/>
</dbReference>
<evidence type="ECO:0000313" key="3">
    <source>
        <dbReference type="EMBL" id="MTR85743.1"/>
    </source>
</evidence>
<proteinExistence type="predicted"/>
<dbReference type="EMBL" id="QSHO01000006">
    <property type="protein sequence ID" value="RHC17510.1"/>
    <property type="molecule type" value="Genomic_DNA"/>
</dbReference>
<dbReference type="Proteomes" id="UP000283513">
    <property type="component" value="Unassembled WGS sequence"/>
</dbReference>
<reference evidence="2 5" key="1">
    <citation type="submission" date="2015-09" db="EMBL/GenBank/DDBJ databases">
        <authorList>
            <consortium name="Pathogen Informatics"/>
        </authorList>
    </citation>
    <scope>NUCLEOTIDE SEQUENCE [LARGE SCALE GENOMIC DNA]</scope>
    <source>
        <strain evidence="2 5">2789STDY5834960</strain>
    </source>
</reference>
<evidence type="ECO:0000313" key="5">
    <source>
        <dbReference type="Proteomes" id="UP000095350"/>
    </source>
</evidence>
<keyword evidence="1" id="KW-0812">Transmembrane</keyword>
<accession>A0A173RV03</accession>
<gene>
    <name evidence="4" type="ORF">DW856_08500</name>
    <name evidence="2" type="ORF">ERS852572_00624</name>
    <name evidence="3" type="ORF">GMD50_11890</name>
</gene>
<dbReference type="PaxDb" id="166486-ERS852572_00624"/>
<evidence type="ECO:0000313" key="7">
    <source>
        <dbReference type="Proteomes" id="UP000478483"/>
    </source>
</evidence>
<dbReference type="Proteomes" id="UP000478483">
    <property type="component" value="Unassembled WGS sequence"/>
</dbReference>
<name>A0A173RV03_9FIRM</name>
<dbReference type="Proteomes" id="UP000095350">
    <property type="component" value="Unassembled WGS sequence"/>
</dbReference>
<keyword evidence="1" id="KW-0472">Membrane</keyword>